<dbReference type="Proteomes" id="UP000012174">
    <property type="component" value="Unassembled WGS sequence"/>
</dbReference>
<gene>
    <name evidence="1" type="ORF">UCREL1_4980</name>
</gene>
<dbReference type="STRING" id="1287681.M7SU17"/>
<proteinExistence type="predicted"/>
<keyword evidence="2" id="KW-1185">Reference proteome</keyword>
<name>M7SU17_EUTLA</name>
<dbReference type="EMBL" id="KB706316">
    <property type="protein sequence ID" value="EMR68028.1"/>
    <property type="molecule type" value="Genomic_DNA"/>
</dbReference>
<organism evidence="1 2">
    <name type="scientific">Eutypa lata (strain UCR-EL1)</name>
    <name type="common">Grapevine dieback disease fungus</name>
    <name type="synonym">Eutypa armeniacae</name>
    <dbReference type="NCBI Taxonomy" id="1287681"/>
    <lineage>
        <taxon>Eukaryota</taxon>
        <taxon>Fungi</taxon>
        <taxon>Dikarya</taxon>
        <taxon>Ascomycota</taxon>
        <taxon>Pezizomycotina</taxon>
        <taxon>Sordariomycetes</taxon>
        <taxon>Xylariomycetidae</taxon>
        <taxon>Xylariales</taxon>
        <taxon>Diatrypaceae</taxon>
        <taxon>Eutypa</taxon>
    </lineage>
</organism>
<dbReference type="Gene3D" id="3.40.50.300">
    <property type="entry name" value="P-loop containing nucleotide triphosphate hydrolases"/>
    <property type="match status" value="1"/>
</dbReference>
<dbReference type="HOGENOM" id="CLU_2171055_0_0_1"/>
<dbReference type="InterPro" id="IPR027417">
    <property type="entry name" value="P-loop_NTPase"/>
</dbReference>
<protein>
    <submittedName>
        <fullName evidence="1">Putative nad dependent epimerase dehydratase protein</fullName>
    </submittedName>
</protein>
<dbReference type="OrthoDB" id="408152at2759"/>
<dbReference type="KEGG" id="ela:UCREL1_4980"/>
<evidence type="ECO:0000313" key="1">
    <source>
        <dbReference type="EMBL" id="EMR68028.1"/>
    </source>
</evidence>
<evidence type="ECO:0000313" key="2">
    <source>
        <dbReference type="Proteomes" id="UP000012174"/>
    </source>
</evidence>
<accession>M7SU17</accession>
<dbReference type="PANTHER" id="PTHR36978">
    <property type="entry name" value="P-LOOP CONTAINING NUCLEOTIDE TRIPHOSPHATE HYDROLASE"/>
    <property type="match status" value="1"/>
</dbReference>
<dbReference type="Pfam" id="PF17784">
    <property type="entry name" value="Sulfotransfer_4"/>
    <property type="match status" value="1"/>
</dbReference>
<reference evidence="2" key="1">
    <citation type="journal article" date="2013" name="Genome Announc.">
        <title>Draft genome sequence of the grapevine dieback fungus Eutypa lata UCR-EL1.</title>
        <authorList>
            <person name="Blanco-Ulate B."/>
            <person name="Rolshausen P.E."/>
            <person name="Cantu D."/>
        </authorList>
    </citation>
    <scope>NUCLEOTIDE SEQUENCE [LARGE SCALE GENOMIC DNA]</scope>
    <source>
        <strain evidence="2">UCR-EL1</strain>
    </source>
</reference>
<dbReference type="AlphaFoldDB" id="M7SU17"/>
<sequence>MGPPEEEDEKLKALMSSYVTTTDAPAIFFVDEFCRLYPDAIVICSIRDLEKWWDSYQDLVKAVDGLMENVMQLFSSTERYTILWKLAIVKSPDQTMDTKSHPTDKAYTGA</sequence>
<dbReference type="InterPro" id="IPR040632">
    <property type="entry name" value="Sulfotransfer_4"/>
</dbReference>
<dbReference type="PANTHER" id="PTHR36978:SF4">
    <property type="entry name" value="P-LOOP CONTAINING NUCLEOSIDE TRIPHOSPHATE HYDROLASE PROTEIN"/>
    <property type="match status" value="1"/>
</dbReference>